<accession>F7F9I4</accession>
<dbReference type="PRINTS" id="PR00053">
    <property type="entry name" value="FORKHEAD"/>
</dbReference>
<keyword evidence="1" id="KW-0805">Transcription regulation</keyword>
<sequence length="273" mass="30586">MDIHKPDFWLRLHGQVPGLLNWPMDEELQLLVTTDQLPTDADPSLWMWVNPNIVCPITGSQGSGRPRARSLRPPSGPPPSGSLDCSEEEEEEEDELLLTSPSEWELSSADEENEEEEDTSSSPSPPPHRSQARLLQPARTRVGGVWPRPPLNYCHLITLALRNSPPCGLNVRQIYDFTGQHFPFFQTAPEGWKNTIRHNLCFRSSFEKSPCGAGGASSPSSPSRPRPRSCLWRLTAEGHRRFEEAARALTATRLNSIQRSMSQPAMMPSLFEL</sequence>
<evidence type="ECO:0000256" key="3">
    <source>
        <dbReference type="ARBA" id="ARBA00023163"/>
    </source>
</evidence>
<dbReference type="STRING" id="9258.ENSOANP00000002304"/>
<protein>
    <submittedName>
        <fullName evidence="8">Forkhead box R1</fullName>
    </submittedName>
</protein>
<keyword evidence="9" id="KW-1185">Reference proteome</keyword>
<dbReference type="KEGG" id="oaa:100085988"/>
<dbReference type="Pfam" id="PF00250">
    <property type="entry name" value="Forkhead"/>
    <property type="match status" value="1"/>
</dbReference>
<evidence type="ECO:0000256" key="2">
    <source>
        <dbReference type="ARBA" id="ARBA00023125"/>
    </source>
</evidence>
<reference evidence="8" key="3">
    <citation type="submission" date="2025-09" db="UniProtKB">
        <authorList>
            <consortium name="Ensembl"/>
        </authorList>
    </citation>
    <scope>IDENTIFICATION</scope>
    <source>
        <strain evidence="8">Glennie</strain>
    </source>
</reference>
<feature type="region of interest" description="Disordered" evidence="6">
    <location>
        <begin position="58"/>
        <end position="132"/>
    </location>
</feature>
<dbReference type="FunCoup" id="F7F9I4">
    <property type="interactions" value="184"/>
</dbReference>
<dbReference type="PANTHER" id="PTHR46789">
    <property type="entry name" value="FORKHEAD BOX PROTEIN R1"/>
    <property type="match status" value="1"/>
</dbReference>
<dbReference type="SUPFAM" id="SSF46785">
    <property type="entry name" value="Winged helix' DNA-binding domain"/>
    <property type="match status" value="1"/>
</dbReference>
<keyword evidence="2 5" id="KW-0238">DNA-binding</keyword>
<dbReference type="Ensembl" id="ENSOANT00000002305.2">
    <property type="protein sequence ID" value="ENSOANP00000002304.2"/>
    <property type="gene ID" value="ENSOANG00000001452.2"/>
</dbReference>
<name>F7F9I4_ORNAN</name>
<dbReference type="AlphaFoldDB" id="F7F9I4"/>
<dbReference type="OrthoDB" id="10070006at2759"/>
<keyword evidence="3" id="KW-0804">Transcription</keyword>
<proteinExistence type="predicted"/>
<dbReference type="GeneTree" id="ENSGT00940000162993"/>
<organism evidence="8 9">
    <name type="scientific">Ornithorhynchus anatinus</name>
    <name type="common">Duckbill platypus</name>
    <dbReference type="NCBI Taxonomy" id="9258"/>
    <lineage>
        <taxon>Eukaryota</taxon>
        <taxon>Metazoa</taxon>
        <taxon>Chordata</taxon>
        <taxon>Craniata</taxon>
        <taxon>Vertebrata</taxon>
        <taxon>Euteleostomi</taxon>
        <taxon>Mammalia</taxon>
        <taxon>Monotremata</taxon>
        <taxon>Ornithorhynchidae</taxon>
        <taxon>Ornithorhynchus</taxon>
    </lineage>
</organism>
<dbReference type="GO" id="GO:0003700">
    <property type="term" value="F:DNA-binding transcription factor activity"/>
    <property type="evidence" value="ECO:0007669"/>
    <property type="project" value="InterPro"/>
</dbReference>
<dbReference type="RefSeq" id="XP_028931756.1">
    <property type="nucleotide sequence ID" value="XM_029075923.2"/>
</dbReference>
<dbReference type="eggNOG" id="KOG2294">
    <property type="taxonomic scope" value="Eukaryota"/>
</dbReference>
<gene>
    <name evidence="8" type="primary">FOXR1</name>
</gene>
<dbReference type="CDD" id="cd20036">
    <property type="entry name" value="FH_FOXR"/>
    <property type="match status" value="1"/>
</dbReference>
<evidence type="ECO:0000256" key="5">
    <source>
        <dbReference type="PROSITE-ProRule" id="PRU00089"/>
    </source>
</evidence>
<reference evidence="8 9" key="1">
    <citation type="journal article" date="2008" name="Nature">
        <title>Genome analysis of the platypus reveals unique signatures of evolution.</title>
        <authorList>
            <person name="Warren W.C."/>
            <person name="Hillier L.W."/>
            <person name="Marshall Graves J.A."/>
            <person name="Birney E."/>
            <person name="Ponting C.P."/>
            <person name="Grutzner F."/>
            <person name="Belov K."/>
            <person name="Miller W."/>
            <person name="Clarke L."/>
            <person name="Chinwalla A.T."/>
            <person name="Yang S.P."/>
            <person name="Heger A."/>
            <person name="Locke D.P."/>
            <person name="Miethke P."/>
            <person name="Waters P.D."/>
            <person name="Veyrunes F."/>
            <person name="Fulton L."/>
            <person name="Fulton B."/>
            <person name="Graves T."/>
            <person name="Wallis J."/>
            <person name="Puente X.S."/>
            <person name="Lopez-Otin C."/>
            <person name="Ordonez G.R."/>
            <person name="Eichler E.E."/>
            <person name="Chen L."/>
            <person name="Cheng Z."/>
            <person name="Deakin J.E."/>
            <person name="Alsop A."/>
            <person name="Thompson K."/>
            <person name="Kirby P."/>
            <person name="Papenfuss A.T."/>
            <person name="Wakefield M.J."/>
            <person name="Olender T."/>
            <person name="Lancet D."/>
            <person name="Huttley G.A."/>
            <person name="Smit A.F."/>
            <person name="Pask A."/>
            <person name="Temple-Smith P."/>
            <person name="Batzer M.A."/>
            <person name="Walker J.A."/>
            <person name="Konkel M.K."/>
            <person name="Harris R.S."/>
            <person name="Whittington C.M."/>
            <person name="Wong E.S."/>
            <person name="Gemmell N.J."/>
            <person name="Buschiazzo E."/>
            <person name="Vargas Jentzsch I.M."/>
            <person name="Merkel A."/>
            <person name="Schmitz J."/>
            <person name="Zemann A."/>
            <person name="Churakov G."/>
            <person name="Kriegs J.O."/>
            <person name="Brosius J."/>
            <person name="Murchison E.P."/>
            <person name="Sachidanandam R."/>
            <person name="Smith C."/>
            <person name="Hannon G.J."/>
            <person name="Tsend-Ayush E."/>
            <person name="McMillan D."/>
            <person name="Attenborough R."/>
            <person name="Rens W."/>
            <person name="Ferguson-Smith M."/>
            <person name="Lefevre C.M."/>
            <person name="Sharp J.A."/>
            <person name="Nicholas K.R."/>
            <person name="Ray D.A."/>
            <person name="Kube M."/>
            <person name="Reinhardt R."/>
            <person name="Pringle T.H."/>
            <person name="Taylor J."/>
            <person name="Jones R.C."/>
            <person name="Nixon B."/>
            <person name="Dacheux J.L."/>
            <person name="Niwa H."/>
            <person name="Sekita Y."/>
            <person name="Huang X."/>
            <person name="Stark A."/>
            <person name="Kheradpour P."/>
            <person name="Kellis M."/>
            <person name="Flicek P."/>
            <person name="Chen Y."/>
            <person name="Webber C."/>
            <person name="Hardison R."/>
            <person name="Nelson J."/>
            <person name="Hallsworth-Pepin K."/>
            <person name="Delehaunty K."/>
            <person name="Markovic C."/>
            <person name="Minx P."/>
            <person name="Feng Y."/>
            <person name="Kremitzki C."/>
            <person name="Mitreva M."/>
            <person name="Glasscock J."/>
            <person name="Wylie T."/>
            <person name="Wohldmann P."/>
            <person name="Thiru P."/>
            <person name="Nhan M.N."/>
            <person name="Pohl C.S."/>
            <person name="Smith S.M."/>
            <person name="Hou S."/>
            <person name="Nefedov M."/>
            <person name="de Jong P.J."/>
            <person name="Renfree M.B."/>
            <person name="Mardis E.R."/>
            <person name="Wilson R.K."/>
        </authorList>
    </citation>
    <scope>NUCLEOTIDE SEQUENCE [LARGE SCALE GENOMIC DNA]</scope>
    <source>
        <strain evidence="8 9">Glennie</strain>
    </source>
</reference>
<evidence type="ECO:0000256" key="6">
    <source>
        <dbReference type="SAM" id="MobiDB-lite"/>
    </source>
</evidence>
<dbReference type="InterPro" id="IPR052328">
    <property type="entry name" value="FOX_transcription_regulators"/>
</dbReference>
<dbReference type="Gene3D" id="1.10.10.10">
    <property type="entry name" value="Winged helix-like DNA-binding domain superfamily/Winged helix DNA-binding domain"/>
    <property type="match status" value="1"/>
</dbReference>
<evidence type="ECO:0000313" key="9">
    <source>
        <dbReference type="Proteomes" id="UP000002279"/>
    </source>
</evidence>
<feature type="compositionally biased region" description="Low complexity" evidence="6">
    <location>
        <begin position="97"/>
        <end position="107"/>
    </location>
</feature>
<dbReference type="GeneID" id="100085988"/>
<dbReference type="InterPro" id="IPR001766">
    <property type="entry name" value="Fork_head_dom"/>
</dbReference>
<dbReference type="Proteomes" id="UP000002279">
    <property type="component" value="Chromosome 11"/>
</dbReference>
<evidence type="ECO:0000313" key="8">
    <source>
        <dbReference type="Ensembl" id="ENSOANP00000002304.2"/>
    </source>
</evidence>
<keyword evidence="4 5" id="KW-0539">Nucleus</keyword>
<dbReference type="InterPro" id="IPR036388">
    <property type="entry name" value="WH-like_DNA-bd_sf"/>
</dbReference>
<dbReference type="Bgee" id="ENSOANG00000001452">
    <property type="expression patterns" value="Expressed in ovary"/>
</dbReference>
<dbReference type="HOGENOM" id="CLU_077699_3_1_1"/>
<evidence type="ECO:0000259" key="7">
    <source>
        <dbReference type="PROSITE" id="PS50039"/>
    </source>
</evidence>
<dbReference type="OMA" id="IQRCMSQ"/>
<evidence type="ECO:0000256" key="1">
    <source>
        <dbReference type="ARBA" id="ARBA00023015"/>
    </source>
</evidence>
<dbReference type="SMART" id="SM00339">
    <property type="entry name" value="FH"/>
    <property type="match status" value="1"/>
</dbReference>
<feature type="compositionally biased region" description="Acidic residues" evidence="6">
    <location>
        <begin position="85"/>
        <end position="96"/>
    </location>
</feature>
<dbReference type="PROSITE" id="PS50039">
    <property type="entry name" value="FORK_HEAD_3"/>
    <property type="match status" value="1"/>
</dbReference>
<feature type="compositionally biased region" description="Acidic residues" evidence="6">
    <location>
        <begin position="108"/>
        <end position="119"/>
    </location>
</feature>
<dbReference type="InterPro" id="IPR036390">
    <property type="entry name" value="WH_DNA-bd_sf"/>
</dbReference>
<dbReference type="PANTHER" id="PTHR46789:SF2">
    <property type="entry name" value="FORKHEAD BOX PROTEIN R2"/>
    <property type="match status" value="1"/>
</dbReference>
<dbReference type="InParanoid" id="F7F9I4"/>
<dbReference type="GO" id="GO:1990837">
    <property type="term" value="F:sequence-specific double-stranded DNA binding"/>
    <property type="evidence" value="ECO:0000318"/>
    <property type="project" value="GO_Central"/>
</dbReference>
<dbReference type="GO" id="GO:0005634">
    <property type="term" value="C:nucleus"/>
    <property type="evidence" value="ECO:0000318"/>
    <property type="project" value="GO_Central"/>
</dbReference>
<reference evidence="8" key="2">
    <citation type="submission" date="2025-08" db="UniProtKB">
        <authorList>
            <consortium name="Ensembl"/>
        </authorList>
    </citation>
    <scope>IDENTIFICATION</scope>
    <source>
        <strain evidence="8">Glennie</strain>
    </source>
</reference>
<evidence type="ECO:0000256" key="4">
    <source>
        <dbReference type="ARBA" id="ARBA00023242"/>
    </source>
</evidence>
<feature type="DNA-binding region" description="Fork-head" evidence="5">
    <location>
        <begin position="148"/>
        <end position="253"/>
    </location>
</feature>
<dbReference type="CTD" id="283150"/>
<feature type="domain" description="Fork-head" evidence="7">
    <location>
        <begin position="148"/>
        <end position="253"/>
    </location>
</feature>
<comment type="subcellular location">
    <subcellularLocation>
        <location evidence="5">Nucleus</location>
    </subcellularLocation>
</comment>